<dbReference type="InterPro" id="IPR013328">
    <property type="entry name" value="6PGD_dom2"/>
</dbReference>
<name>A0ABU2JSR1_9ACTN</name>
<sequence length="288" mass="29772">MTTTAPLLILGTNPRAAALAATLTAAGRTTVSFGPEQLPRLARQFGLEDTRLILLCEESPEAAEAALAALPAPLARRDLVNLTSGTGAQAERAAARATARGANYLQGALMAHPEHVGDPATVLVYGGSGEVFARNEAELRLLGDATYLGPAVGVVPLYDLALLNLAWATLVGFLQTAALLGTAGVTARSVVPLLTRWLGTTVADVIGGYAAQVDEGHFPGDGEWLELDAPLMEHLREATEAHGLDAGLPLLVQSLTARGVAAGHGRASFASLIEVIRAPVTTHPPKPP</sequence>
<dbReference type="Gene3D" id="1.10.1040.10">
    <property type="entry name" value="N-(1-d-carboxylethyl)-l-norvaline Dehydrogenase, domain 2"/>
    <property type="match status" value="1"/>
</dbReference>
<feature type="domain" description="NADPH-dependent reductive aminase-like C-terminal" evidence="1">
    <location>
        <begin position="153"/>
        <end position="277"/>
    </location>
</feature>
<gene>
    <name evidence="2" type="ORF">RM844_17150</name>
</gene>
<reference evidence="3" key="1">
    <citation type="submission" date="2023-07" db="EMBL/GenBank/DDBJ databases">
        <title>30 novel species of actinomycetes from the DSMZ collection.</title>
        <authorList>
            <person name="Nouioui I."/>
        </authorList>
    </citation>
    <scope>NUCLEOTIDE SEQUENCE [LARGE SCALE GENOMIC DNA]</scope>
    <source>
        <strain evidence="3">DSM 44915</strain>
    </source>
</reference>
<dbReference type="Pfam" id="PF21761">
    <property type="entry name" value="RedAm-like_C"/>
    <property type="match status" value="1"/>
</dbReference>
<dbReference type="EMBL" id="JAVREO010000009">
    <property type="protein sequence ID" value="MDT0268010.1"/>
    <property type="molecule type" value="Genomic_DNA"/>
</dbReference>
<accession>A0ABU2JSR1</accession>
<evidence type="ECO:0000313" key="2">
    <source>
        <dbReference type="EMBL" id="MDT0268010.1"/>
    </source>
</evidence>
<evidence type="ECO:0000259" key="1">
    <source>
        <dbReference type="Pfam" id="PF21761"/>
    </source>
</evidence>
<keyword evidence="3" id="KW-1185">Reference proteome</keyword>
<dbReference type="RefSeq" id="WP_311668095.1">
    <property type="nucleotide sequence ID" value="NZ_JAVREO010000009.1"/>
</dbReference>
<organism evidence="2 3">
    <name type="scientific">Streptomyces chisholmiae</name>
    <dbReference type="NCBI Taxonomy" id="3075540"/>
    <lineage>
        <taxon>Bacteria</taxon>
        <taxon>Bacillati</taxon>
        <taxon>Actinomycetota</taxon>
        <taxon>Actinomycetes</taxon>
        <taxon>Kitasatosporales</taxon>
        <taxon>Streptomycetaceae</taxon>
        <taxon>Streptomyces</taxon>
    </lineage>
</organism>
<evidence type="ECO:0000313" key="3">
    <source>
        <dbReference type="Proteomes" id="UP001183410"/>
    </source>
</evidence>
<protein>
    <submittedName>
        <fullName evidence="2">NAD(P)-dependent oxidoreductase</fullName>
    </submittedName>
</protein>
<dbReference type="InterPro" id="IPR048666">
    <property type="entry name" value="RedAm-like_C"/>
</dbReference>
<comment type="caution">
    <text evidence="2">The sequence shown here is derived from an EMBL/GenBank/DDBJ whole genome shotgun (WGS) entry which is preliminary data.</text>
</comment>
<dbReference type="Gene3D" id="3.40.50.720">
    <property type="entry name" value="NAD(P)-binding Rossmann-like Domain"/>
    <property type="match status" value="1"/>
</dbReference>
<proteinExistence type="predicted"/>
<dbReference type="Proteomes" id="UP001183410">
    <property type="component" value="Unassembled WGS sequence"/>
</dbReference>